<feature type="chain" id="PRO_5046270808" evidence="1">
    <location>
        <begin position="18"/>
        <end position="146"/>
    </location>
</feature>
<evidence type="ECO:0000313" key="3">
    <source>
        <dbReference type="Proteomes" id="UP001390339"/>
    </source>
</evidence>
<accession>A0ABR2HP04</accession>
<keyword evidence="3" id="KW-1185">Reference proteome</keyword>
<proteinExistence type="predicted"/>
<name>A0ABR2HP04_9PEZI</name>
<evidence type="ECO:0000313" key="2">
    <source>
        <dbReference type="EMBL" id="KAK8850878.1"/>
    </source>
</evidence>
<reference evidence="2 3" key="1">
    <citation type="journal article" date="2024" name="IMA Fungus">
        <title>Apiospora arundinis, a panoply of carbohydrate-active enzymes and secondary metabolites.</title>
        <authorList>
            <person name="Sorensen T."/>
            <person name="Petersen C."/>
            <person name="Muurmann A.T."/>
            <person name="Christiansen J.V."/>
            <person name="Brundto M.L."/>
            <person name="Overgaard C.K."/>
            <person name="Boysen A.T."/>
            <person name="Wollenberg R.D."/>
            <person name="Larsen T.O."/>
            <person name="Sorensen J.L."/>
            <person name="Nielsen K.L."/>
            <person name="Sondergaard T.E."/>
        </authorList>
    </citation>
    <scope>NUCLEOTIDE SEQUENCE [LARGE SCALE GENOMIC DNA]</scope>
    <source>
        <strain evidence="2 3">AAU 773</strain>
    </source>
</reference>
<dbReference type="Proteomes" id="UP001390339">
    <property type="component" value="Unassembled WGS sequence"/>
</dbReference>
<protein>
    <submittedName>
        <fullName evidence="2">Uncharacterized protein</fullName>
    </submittedName>
</protein>
<gene>
    <name evidence="2" type="ORF">PGQ11_013357</name>
</gene>
<organism evidence="2 3">
    <name type="scientific">Apiospora arundinis</name>
    <dbReference type="NCBI Taxonomy" id="335852"/>
    <lineage>
        <taxon>Eukaryota</taxon>
        <taxon>Fungi</taxon>
        <taxon>Dikarya</taxon>
        <taxon>Ascomycota</taxon>
        <taxon>Pezizomycotina</taxon>
        <taxon>Sordariomycetes</taxon>
        <taxon>Xylariomycetidae</taxon>
        <taxon>Amphisphaeriales</taxon>
        <taxon>Apiosporaceae</taxon>
        <taxon>Apiospora</taxon>
    </lineage>
</organism>
<evidence type="ECO:0000256" key="1">
    <source>
        <dbReference type="SAM" id="SignalP"/>
    </source>
</evidence>
<sequence length="146" mass="15729">MRHAHRLLPFFLGAIAAQKYGATSSSFLVSNFIAGATPHSADGYADLNLWYAEDSVSANCHASPLTYQIFPSVPWTVCSDYRTAYNLTVTGDGGAELRLSYQPTGSTSIINGTHTIPPDQIVWMNQDDPIGKVQVYVGPGSFPVST</sequence>
<keyword evidence="1" id="KW-0732">Signal</keyword>
<dbReference type="EMBL" id="JAPCWZ010000009">
    <property type="protein sequence ID" value="KAK8850878.1"/>
    <property type="molecule type" value="Genomic_DNA"/>
</dbReference>
<feature type="signal peptide" evidence="1">
    <location>
        <begin position="1"/>
        <end position="17"/>
    </location>
</feature>
<comment type="caution">
    <text evidence="2">The sequence shown here is derived from an EMBL/GenBank/DDBJ whole genome shotgun (WGS) entry which is preliminary data.</text>
</comment>